<evidence type="ECO:0000256" key="2">
    <source>
        <dbReference type="ARBA" id="ARBA00022840"/>
    </source>
</evidence>
<feature type="compositionally biased region" description="Polar residues" evidence="5">
    <location>
        <begin position="824"/>
        <end position="844"/>
    </location>
</feature>
<evidence type="ECO:0000256" key="1">
    <source>
        <dbReference type="ARBA" id="ARBA00022741"/>
    </source>
</evidence>
<dbReference type="SMART" id="SM00220">
    <property type="entry name" value="S_TKc"/>
    <property type="match status" value="1"/>
</dbReference>
<keyword evidence="4" id="KW-0175">Coiled coil</keyword>
<feature type="region of interest" description="Disordered" evidence="5">
    <location>
        <begin position="875"/>
        <end position="924"/>
    </location>
</feature>
<dbReference type="GO" id="GO:0004683">
    <property type="term" value="F:calcium/calmodulin-dependent protein kinase activity"/>
    <property type="evidence" value="ECO:0007669"/>
    <property type="project" value="UniProtKB-EC"/>
</dbReference>
<evidence type="ECO:0000313" key="7">
    <source>
        <dbReference type="EMBL" id="KAK2948701.1"/>
    </source>
</evidence>
<dbReference type="CDD" id="cd14008">
    <property type="entry name" value="STKc_LKB1_CaMKK"/>
    <property type="match status" value="1"/>
</dbReference>
<keyword evidence="7" id="KW-0418">Kinase</keyword>
<dbReference type="Gene3D" id="3.20.20.80">
    <property type="entry name" value="Glycosidases"/>
    <property type="match status" value="1"/>
</dbReference>
<dbReference type="Pfam" id="PF00069">
    <property type="entry name" value="Pkinase"/>
    <property type="match status" value="1"/>
</dbReference>
<name>A0ABQ9XEH6_9EUKA</name>
<dbReference type="InterPro" id="IPR017853">
    <property type="entry name" value="GH"/>
</dbReference>
<reference evidence="7 8" key="1">
    <citation type="journal article" date="2022" name="bioRxiv">
        <title>Genomics of Preaxostyla Flagellates Illuminates Evolutionary Transitions and the Path Towards Mitochondrial Loss.</title>
        <authorList>
            <person name="Novak L.V.F."/>
            <person name="Treitli S.C."/>
            <person name="Pyrih J."/>
            <person name="Halakuc P."/>
            <person name="Pipaliya S.V."/>
            <person name="Vacek V."/>
            <person name="Brzon O."/>
            <person name="Soukal P."/>
            <person name="Eme L."/>
            <person name="Dacks J.B."/>
            <person name="Karnkowska A."/>
            <person name="Elias M."/>
            <person name="Hampl V."/>
        </authorList>
    </citation>
    <scope>NUCLEOTIDE SEQUENCE [LARGE SCALE GENOMIC DNA]</scope>
    <source>
        <strain evidence="7">NAU3</strain>
        <tissue evidence="7">Gut</tissue>
    </source>
</reference>
<feature type="domain" description="Protein kinase" evidence="6">
    <location>
        <begin position="508"/>
        <end position="771"/>
    </location>
</feature>
<dbReference type="CDD" id="cd11347">
    <property type="entry name" value="AmyAc_1"/>
    <property type="match status" value="1"/>
</dbReference>
<dbReference type="InterPro" id="IPR008271">
    <property type="entry name" value="Ser/Thr_kinase_AS"/>
</dbReference>
<dbReference type="Proteomes" id="UP001281761">
    <property type="component" value="Unassembled WGS sequence"/>
</dbReference>
<feature type="compositionally biased region" description="Polar residues" evidence="5">
    <location>
        <begin position="876"/>
        <end position="913"/>
    </location>
</feature>
<dbReference type="Pfam" id="PF00128">
    <property type="entry name" value="Alpha-amylase"/>
    <property type="match status" value="1"/>
</dbReference>
<proteinExistence type="predicted"/>
<keyword evidence="1 3" id="KW-0547">Nucleotide-binding</keyword>
<keyword evidence="8" id="KW-1185">Reference proteome</keyword>
<evidence type="ECO:0000256" key="5">
    <source>
        <dbReference type="SAM" id="MobiDB-lite"/>
    </source>
</evidence>
<dbReference type="InterPro" id="IPR017441">
    <property type="entry name" value="Protein_kinase_ATP_BS"/>
</dbReference>
<sequence length="977" mass="111105">MCLVPPKHPLLYEISTRPWLYQLSVKYKQDISKLSQVPDSEIKSIAEQGYNIVWMMGLWQLGPLGRQLDLADAEKRRQFDENLPGWTEDDAIGSPYAISWYRLNPSLGTNADLQAFRQRLNSFGLLMMVDLVPNHCSQDSPLVSMNREMFIHTIPSDKKPYDSNYYREDGIAYGRDPYSGAWKDTAQYNIWNAQMQNQLMQFLRTCSQLSDGVRCDMAMLLVNSVVEKTWSYQQQMNGYKSPSIEFWKMATTTIKREHPHFLFMAEVYWGMERELLGYGFDYVYDKDGLYNTLVTFHMDNIRGYVKQNDLSQFAHFTENHDENRAIAEFGGVEQANAAAVISFTLPGLRFVNQGQEDGKANRLHVHLRRSADEPVKPTVQEFYNKLLKCLTHDVFHNGKWEYITLESKDSTEWRMMAWKWKLGKEKRLCIINFTNEEARGIIKLGDAAEKSLDGKTVTLTDEIGDQPNNGMASLTPRETDGGESHVVDTHEAQRRVNHKTGQEFINQYEIGGKLGQGAYGLVVKGENSENRSQKVAIKMLNKAQLIAKSGKAGAADSVLNALKREIAIMKKLDHPNVVKLYEVIDDPNSTTLYLVMEYLPGGPCFKSGRGALGERQCKYYLRDIVQGIEYCHFNEIVHHDIKPDNILIGADKKLKLCDFGVSTLCPNNDDTTKALMGTPAFMAPEIVQRKKAYAGRPVDLWAVGVTMYLCAYGKYPFQGPNTELLYKAIQTEKPPFPDTVGKDCRRVIRKLLEKDPKKRMTIEQLKTDPWLTSNGSFVFPTPYRVEVSEEEMDNAVTAFKPLQAMIGLKIMMSRKANEARQRVRNNTEAMTARTSATAQTSVTETDFEENKQEANEDGSETLELGLVEDEKLVRADQSNQPSVEQQSDISTNMVSQTGHESANRESPTPSVAESWSVPLSPHLPHKTSQIGESYALPLNEMESTRRAEEERMKKDREEAQLRAKKMMDKSDECCVLF</sequence>
<feature type="coiled-coil region" evidence="4">
    <location>
        <begin position="938"/>
        <end position="969"/>
    </location>
</feature>
<keyword evidence="7" id="KW-0808">Transferase</keyword>
<dbReference type="SUPFAM" id="SSF56112">
    <property type="entry name" value="Protein kinase-like (PK-like)"/>
    <property type="match status" value="1"/>
</dbReference>
<feature type="binding site" evidence="3">
    <location>
        <position position="538"/>
    </location>
    <ligand>
        <name>ATP</name>
        <dbReference type="ChEBI" id="CHEBI:30616"/>
    </ligand>
</feature>
<dbReference type="EMBL" id="JARBJD010000170">
    <property type="protein sequence ID" value="KAK2948701.1"/>
    <property type="molecule type" value="Genomic_DNA"/>
</dbReference>
<dbReference type="PROSITE" id="PS00107">
    <property type="entry name" value="PROTEIN_KINASE_ATP"/>
    <property type="match status" value="1"/>
</dbReference>
<dbReference type="InterPro" id="IPR000719">
    <property type="entry name" value="Prot_kinase_dom"/>
</dbReference>
<dbReference type="Gene3D" id="1.10.510.10">
    <property type="entry name" value="Transferase(Phosphotransferase) domain 1"/>
    <property type="match status" value="1"/>
</dbReference>
<dbReference type="PANTHER" id="PTHR47786:SF2">
    <property type="entry name" value="GLYCOSYL HYDROLASE FAMILY 13 CATALYTIC DOMAIN-CONTAINING PROTEIN"/>
    <property type="match status" value="1"/>
</dbReference>
<dbReference type="InterPro" id="IPR011009">
    <property type="entry name" value="Kinase-like_dom_sf"/>
</dbReference>
<evidence type="ECO:0000256" key="4">
    <source>
        <dbReference type="SAM" id="Coils"/>
    </source>
</evidence>
<dbReference type="PROSITE" id="PS00108">
    <property type="entry name" value="PROTEIN_KINASE_ST"/>
    <property type="match status" value="1"/>
</dbReference>
<organism evidence="7 8">
    <name type="scientific">Blattamonas nauphoetae</name>
    <dbReference type="NCBI Taxonomy" id="2049346"/>
    <lineage>
        <taxon>Eukaryota</taxon>
        <taxon>Metamonada</taxon>
        <taxon>Preaxostyla</taxon>
        <taxon>Oxymonadida</taxon>
        <taxon>Blattamonas</taxon>
    </lineage>
</organism>
<dbReference type="SMART" id="SM00642">
    <property type="entry name" value="Aamy"/>
    <property type="match status" value="1"/>
</dbReference>
<feature type="region of interest" description="Disordered" evidence="5">
    <location>
        <begin position="819"/>
        <end position="863"/>
    </location>
</feature>
<evidence type="ECO:0000256" key="3">
    <source>
        <dbReference type="PROSITE-ProRule" id="PRU10141"/>
    </source>
</evidence>
<evidence type="ECO:0000259" key="6">
    <source>
        <dbReference type="PROSITE" id="PS50011"/>
    </source>
</evidence>
<accession>A0ABQ9XEH6</accession>
<keyword evidence="2 3" id="KW-0067">ATP-binding</keyword>
<protein>
    <submittedName>
        <fullName evidence="7">Calcium/calmodulin-dependent protein kinase kinase 2</fullName>
        <ecNumber evidence="7">2.7.11.17</ecNumber>
    </submittedName>
</protein>
<dbReference type="PROSITE" id="PS50011">
    <property type="entry name" value="PROTEIN_KINASE_DOM"/>
    <property type="match status" value="1"/>
</dbReference>
<gene>
    <name evidence="7" type="ORF">BLNAU_16339</name>
</gene>
<dbReference type="EC" id="2.7.11.17" evidence="7"/>
<dbReference type="PANTHER" id="PTHR47786">
    <property type="entry name" value="ALPHA-1,4-GLUCAN:MALTOSE-1-PHOSPHATE MALTOSYLTRANSFERASE"/>
    <property type="match status" value="1"/>
</dbReference>
<comment type="caution">
    <text evidence="7">The sequence shown here is derived from an EMBL/GenBank/DDBJ whole genome shotgun (WGS) entry which is preliminary data.</text>
</comment>
<evidence type="ECO:0000313" key="8">
    <source>
        <dbReference type="Proteomes" id="UP001281761"/>
    </source>
</evidence>
<dbReference type="InterPro" id="IPR006047">
    <property type="entry name" value="GH13_cat_dom"/>
</dbReference>
<dbReference type="SUPFAM" id="SSF51445">
    <property type="entry name" value="(Trans)glycosidases"/>
    <property type="match status" value="1"/>
</dbReference>